<accession>A0ABQ7UUZ6</accession>
<feature type="region of interest" description="Disordered" evidence="1">
    <location>
        <begin position="35"/>
        <end position="150"/>
    </location>
</feature>
<comment type="caution">
    <text evidence="2">The sequence shown here is derived from an EMBL/GenBank/DDBJ whole genome shotgun (WGS) entry which is preliminary data.</text>
</comment>
<evidence type="ECO:0000313" key="2">
    <source>
        <dbReference type="EMBL" id="KAH0755670.1"/>
    </source>
</evidence>
<dbReference type="EMBL" id="JAIVGD010000018">
    <property type="protein sequence ID" value="KAH0755670.1"/>
    <property type="molecule type" value="Genomic_DNA"/>
</dbReference>
<organism evidence="2 3">
    <name type="scientific">Solanum tuberosum</name>
    <name type="common">Potato</name>
    <dbReference type="NCBI Taxonomy" id="4113"/>
    <lineage>
        <taxon>Eukaryota</taxon>
        <taxon>Viridiplantae</taxon>
        <taxon>Streptophyta</taxon>
        <taxon>Embryophyta</taxon>
        <taxon>Tracheophyta</taxon>
        <taxon>Spermatophyta</taxon>
        <taxon>Magnoliopsida</taxon>
        <taxon>eudicotyledons</taxon>
        <taxon>Gunneridae</taxon>
        <taxon>Pentapetalae</taxon>
        <taxon>asterids</taxon>
        <taxon>lamiids</taxon>
        <taxon>Solanales</taxon>
        <taxon>Solanaceae</taxon>
        <taxon>Solanoideae</taxon>
        <taxon>Solaneae</taxon>
        <taxon>Solanum</taxon>
    </lineage>
</organism>
<feature type="compositionally biased region" description="Basic and acidic residues" evidence="1">
    <location>
        <begin position="105"/>
        <end position="128"/>
    </location>
</feature>
<feature type="compositionally biased region" description="Basic and acidic residues" evidence="1">
    <location>
        <begin position="35"/>
        <end position="74"/>
    </location>
</feature>
<evidence type="ECO:0000256" key="1">
    <source>
        <dbReference type="SAM" id="MobiDB-lite"/>
    </source>
</evidence>
<feature type="compositionally biased region" description="Basic and acidic residues" evidence="1">
    <location>
        <begin position="232"/>
        <end position="253"/>
    </location>
</feature>
<gene>
    <name evidence="2" type="ORF">KY290_025940</name>
</gene>
<feature type="region of interest" description="Disordered" evidence="1">
    <location>
        <begin position="217"/>
        <end position="283"/>
    </location>
</feature>
<reference evidence="2 3" key="1">
    <citation type="journal article" date="2021" name="bioRxiv">
        <title>Chromosome-scale and haplotype-resolved genome assembly of a tetraploid potato cultivar.</title>
        <authorList>
            <person name="Sun H."/>
            <person name="Jiao W.-B."/>
            <person name="Krause K."/>
            <person name="Campoy J.A."/>
            <person name="Goel M."/>
            <person name="Folz-Donahue K."/>
            <person name="Kukat C."/>
            <person name="Huettel B."/>
            <person name="Schneeberger K."/>
        </authorList>
    </citation>
    <scope>NUCLEOTIDE SEQUENCE [LARGE SCALE GENOMIC DNA]</scope>
    <source>
        <strain evidence="2">SolTubOtavaFocal</strain>
        <tissue evidence="2">Leaves</tissue>
    </source>
</reference>
<sequence>MGRWQAIEYESIPNYCMYCKYQGHLIHVCNTKQRDDDFKKRKEQETEKQTKKKAEQGKSDHKGVQMQETNREADVTNNHTNGQSSQHTGNNNTDEQWQVQKRKNSRNDINNRDIPHSPPRHNEQEKHQQSNTAARGCKEKPTNMQEGVSKGGNLTHVLHESQGNARNNEAEGNGPTLQQNQTTNNNLQAHDIGQIHGILGYTAVEGMNDNLQHSQKFKNSNLEDNATPSGKQKMEVTKKSTEKQGHQNDKDNAGKPTNNKSSGKLSKKKRDSIKRKQQKDAEK</sequence>
<feature type="compositionally biased region" description="Polar residues" evidence="1">
    <location>
        <begin position="217"/>
        <end position="230"/>
    </location>
</feature>
<keyword evidence="3" id="KW-1185">Reference proteome</keyword>
<feature type="compositionally biased region" description="Basic residues" evidence="1">
    <location>
        <begin position="265"/>
        <end position="277"/>
    </location>
</feature>
<protein>
    <submittedName>
        <fullName evidence="2">Uncharacterized protein</fullName>
    </submittedName>
</protein>
<evidence type="ECO:0000313" key="3">
    <source>
        <dbReference type="Proteomes" id="UP000826656"/>
    </source>
</evidence>
<dbReference type="Proteomes" id="UP000826656">
    <property type="component" value="Unassembled WGS sequence"/>
</dbReference>
<feature type="compositionally biased region" description="Polar residues" evidence="1">
    <location>
        <begin position="75"/>
        <end position="99"/>
    </location>
</feature>
<name>A0ABQ7UUZ6_SOLTU</name>
<proteinExistence type="predicted"/>